<dbReference type="Proteomes" id="UP000482487">
    <property type="component" value="Unassembled WGS sequence"/>
</dbReference>
<dbReference type="InterPro" id="IPR038570">
    <property type="entry name" value="HicA_sf"/>
</dbReference>
<keyword evidence="6" id="KW-0694">RNA-binding</keyword>
<reference evidence="8 9" key="1">
    <citation type="submission" date="2020-01" db="EMBL/GenBank/DDBJ databases">
        <title>Genome sequence of Desulfovibrio aerotolerans DSM 16695(T).</title>
        <authorList>
            <person name="Karnachuk O."/>
            <person name="Avakyan M."/>
            <person name="Mardanov A."/>
            <person name="Kadnikov V."/>
            <person name="Ravin N."/>
        </authorList>
    </citation>
    <scope>NUCLEOTIDE SEQUENCE [LARGE SCALE GENOMIC DNA]</scope>
    <source>
        <strain evidence="8 9">DSM 16695</strain>
    </source>
</reference>
<evidence type="ECO:0000256" key="5">
    <source>
        <dbReference type="ARBA" id="ARBA00022801"/>
    </source>
</evidence>
<keyword evidence="5" id="KW-0378">Hydrolase</keyword>
<accession>A0A7C9MHC7</accession>
<dbReference type="AlphaFoldDB" id="A0A7C9MHC7"/>
<keyword evidence="7" id="KW-0346">Stress response</keyword>
<sequence length="66" mass="7408">MKGREFIRRLKRNGVEIIEGRGKGGHVWAICGQRKTTIPCHGSADLDPAFLRMLCKQLGLDPNDVF</sequence>
<dbReference type="GO" id="GO:0003729">
    <property type="term" value="F:mRNA binding"/>
    <property type="evidence" value="ECO:0007669"/>
    <property type="project" value="InterPro"/>
</dbReference>
<evidence type="ECO:0000313" key="9">
    <source>
        <dbReference type="Proteomes" id="UP000482487"/>
    </source>
</evidence>
<comment type="caution">
    <text evidence="8">The sequence shown here is derived from an EMBL/GenBank/DDBJ whole genome shotgun (WGS) entry which is preliminary data.</text>
</comment>
<dbReference type="GO" id="GO:0016787">
    <property type="term" value="F:hydrolase activity"/>
    <property type="evidence" value="ECO:0007669"/>
    <property type="project" value="UniProtKB-KW"/>
</dbReference>
<dbReference type="RefSeq" id="WP_160957992.1">
    <property type="nucleotide sequence ID" value="NZ_WVUD01000001.1"/>
</dbReference>
<dbReference type="SUPFAM" id="SSF54786">
    <property type="entry name" value="YcfA/nrd intein domain"/>
    <property type="match status" value="1"/>
</dbReference>
<keyword evidence="4" id="KW-0255">Endonuclease</keyword>
<organism evidence="8 9">
    <name type="scientific">Solidesulfovibrio aerotolerans</name>
    <dbReference type="NCBI Taxonomy" id="295255"/>
    <lineage>
        <taxon>Bacteria</taxon>
        <taxon>Pseudomonadati</taxon>
        <taxon>Thermodesulfobacteriota</taxon>
        <taxon>Desulfovibrionia</taxon>
        <taxon>Desulfovibrionales</taxon>
        <taxon>Desulfovibrionaceae</taxon>
        <taxon>Solidesulfovibrio</taxon>
    </lineage>
</organism>
<dbReference type="EMBL" id="WVUD01000001">
    <property type="protein sequence ID" value="MYL81769.1"/>
    <property type="molecule type" value="Genomic_DNA"/>
</dbReference>
<protein>
    <submittedName>
        <fullName evidence="8">Addiction module toxin, HicA family</fullName>
    </submittedName>
</protein>
<evidence type="ECO:0000256" key="6">
    <source>
        <dbReference type="ARBA" id="ARBA00022884"/>
    </source>
</evidence>
<evidence type="ECO:0000256" key="3">
    <source>
        <dbReference type="ARBA" id="ARBA00022722"/>
    </source>
</evidence>
<evidence type="ECO:0000256" key="2">
    <source>
        <dbReference type="ARBA" id="ARBA00022649"/>
    </source>
</evidence>
<keyword evidence="2" id="KW-1277">Toxin-antitoxin system</keyword>
<evidence type="ECO:0000256" key="1">
    <source>
        <dbReference type="ARBA" id="ARBA00006620"/>
    </source>
</evidence>
<evidence type="ECO:0000256" key="7">
    <source>
        <dbReference type="ARBA" id="ARBA00023016"/>
    </source>
</evidence>
<dbReference type="GO" id="GO:0004519">
    <property type="term" value="F:endonuclease activity"/>
    <property type="evidence" value="ECO:0007669"/>
    <property type="project" value="UniProtKB-KW"/>
</dbReference>
<dbReference type="Gene3D" id="3.30.920.30">
    <property type="entry name" value="Hypothetical protein"/>
    <property type="match status" value="1"/>
</dbReference>
<keyword evidence="9" id="KW-1185">Reference proteome</keyword>
<proteinExistence type="inferred from homology"/>
<dbReference type="Pfam" id="PF07927">
    <property type="entry name" value="HicA_toxin"/>
    <property type="match status" value="1"/>
</dbReference>
<keyword evidence="3" id="KW-0540">Nuclease</keyword>
<dbReference type="InterPro" id="IPR012933">
    <property type="entry name" value="HicA_mRNA_interferase"/>
</dbReference>
<evidence type="ECO:0000313" key="8">
    <source>
        <dbReference type="EMBL" id="MYL81769.1"/>
    </source>
</evidence>
<name>A0A7C9MHC7_9BACT</name>
<dbReference type="OrthoDB" id="5460824at2"/>
<comment type="similarity">
    <text evidence="1">Belongs to the HicA mRNA interferase family.</text>
</comment>
<gene>
    <name evidence="8" type="ORF">GTA51_01270</name>
</gene>
<evidence type="ECO:0000256" key="4">
    <source>
        <dbReference type="ARBA" id="ARBA00022759"/>
    </source>
</evidence>